<keyword evidence="4" id="KW-0378">Hydrolase</keyword>
<feature type="domain" description="CAAX prenyl protease 2/Lysostaphin resistance protein A-like" evidence="3">
    <location>
        <begin position="181"/>
        <end position="279"/>
    </location>
</feature>
<protein>
    <submittedName>
        <fullName evidence="4">CPBP family intramembrane metalloprotease</fullName>
    </submittedName>
</protein>
<name>A0ABY3RS71_9MICO</name>
<keyword evidence="4" id="KW-0645">Protease</keyword>
<evidence type="ECO:0000256" key="1">
    <source>
        <dbReference type="SAM" id="MobiDB-lite"/>
    </source>
</evidence>
<dbReference type="InterPro" id="IPR042150">
    <property type="entry name" value="MmRce1-like"/>
</dbReference>
<sequence length="359" mass="37265">MTNPPVPEPPVPAAPGAPGPVPASGGPREPFRVGLGPTLAFLVLALGLAWLVALPLWLGDGLASPMFGLLASLMMFTPAIAAVLVMLILRPVPRGERLRFLGMWPLRPAKRVVWLSVIALFAPILLVAASVAVAAACGWVQLDLAGFSGFAQVLEASVPEGTPLPPPIVVILSQLLSIPIAAATINALVAFGEELGWRGFLVPALRRYGTWPALLVSGVVWGLWHAPVVLLGYNFGRTDLTGVLFMIGGAVAWGVLLGWLRLRSASVWPAVFAHGALNASGAMIGWFFLAGTTFDMALAGPLGVAGWIVCALVIVVLAVTGQFRRQPSLAPARVSGSVPGPRDAAVDPGTPGSAPNREA</sequence>
<evidence type="ECO:0000313" key="4">
    <source>
        <dbReference type="EMBL" id="UGS26819.1"/>
    </source>
</evidence>
<proteinExistence type="predicted"/>
<reference evidence="4 5" key="1">
    <citation type="submission" date="2023-01" db="EMBL/GenBank/DDBJ databases">
        <title>Characterization of estradiol degrading bacteria Microbacterium sp. MZT7 and reveal degrading genes through genome analysis.</title>
        <authorList>
            <person name="Hao P."/>
            <person name="Gao Y."/>
        </authorList>
    </citation>
    <scope>NUCLEOTIDE SEQUENCE [LARGE SCALE GENOMIC DNA]</scope>
    <source>
        <strain evidence="4 5">MZT7</strain>
    </source>
</reference>
<feature type="transmembrane region" description="Helical" evidence="2">
    <location>
        <begin position="296"/>
        <end position="319"/>
    </location>
</feature>
<feature type="transmembrane region" description="Helical" evidence="2">
    <location>
        <begin position="168"/>
        <end position="192"/>
    </location>
</feature>
<feature type="transmembrane region" description="Helical" evidence="2">
    <location>
        <begin position="241"/>
        <end position="260"/>
    </location>
</feature>
<gene>
    <name evidence="4" type="ORF">K8F61_00860</name>
</gene>
<feature type="region of interest" description="Disordered" evidence="1">
    <location>
        <begin position="331"/>
        <end position="359"/>
    </location>
</feature>
<evidence type="ECO:0000313" key="5">
    <source>
        <dbReference type="Proteomes" id="UP001199642"/>
    </source>
</evidence>
<dbReference type="EMBL" id="CP082781">
    <property type="protein sequence ID" value="UGS26819.1"/>
    <property type="molecule type" value="Genomic_DNA"/>
</dbReference>
<feature type="transmembrane region" description="Helical" evidence="2">
    <location>
        <begin position="38"/>
        <end position="58"/>
    </location>
</feature>
<keyword evidence="2" id="KW-0812">Transmembrane</keyword>
<feature type="region of interest" description="Disordered" evidence="1">
    <location>
        <begin position="1"/>
        <end position="23"/>
    </location>
</feature>
<keyword evidence="4" id="KW-0482">Metalloprotease</keyword>
<dbReference type="Proteomes" id="UP001199642">
    <property type="component" value="Chromosome"/>
</dbReference>
<keyword evidence="2" id="KW-1133">Transmembrane helix</keyword>
<keyword evidence="2" id="KW-0472">Membrane</keyword>
<dbReference type="RefSeq" id="WP_231820383.1">
    <property type="nucleotide sequence ID" value="NZ_CP082781.1"/>
</dbReference>
<feature type="compositionally biased region" description="Pro residues" evidence="1">
    <location>
        <begin position="1"/>
        <end position="21"/>
    </location>
</feature>
<accession>A0ABY3RS71</accession>
<feature type="transmembrane region" description="Helical" evidence="2">
    <location>
        <begin position="267"/>
        <end position="290"/>
    </location>
</feature>
<evidence type="ECO:0000259" key="3">
    <source>
        <dbReference type="Pfam" id="PF02517"/>
    </source>
</evidence>
<dbReference type="Pfam" id="PF02517">
    <property type="entry name" value="Rce1-like"/>
    <property type="match status" value="1"/>
</dbReference>
<dbReference type="GO" id="GO:0008237">
    <property type="term" value="F:metallopeptidase activity"/>
    <property type="evidence" value="ECO:0007669"/>
    <property type="project" value="UniProtKB-KW"/>
</dbReference>
<dbReference type="InterPro" id="IPR003675">
    <property type="entry name" value="Rce1/LyrA-like_dom"/>
</dbReference>
<feature type="transmembrane region" description="Helical" evidence="2">
    <location>
        <begin position="112"/>
        <end position="142"/>
    </location>
</feature>
<feature type="transmembrane region" description="Helical" evidence="2">
    <location>
        <begin position="70"/>
        <end position="92"/>
    </location>
</feature>
<evidence type="ECO:0000256" key="2">
    <source>
        <dbReference type="SAM" id="Phobius"/>
    </source>
</evidence>
<feature type="transmembrane region" description="Helical" evidence="2">
    <location>
        <begin position="213"/>
        <end position="235"/>
    </location>
</feature>
<keyword evidence="5" id="KW-1185">Reference proteome</keyword>
<dbReference type="PANTHER" id="PTHR35797:SF1">
    <property type="entry name" value="PROTEASE"/>
    <property type="match status" value="1"/>
</dbReference>
<organism evidence="4 5">
    <name type="scientific">Microbacterium resistens</name>
    <dbReference type="NCBI Taxonomy" id="156977"/>
    <lineage>
        <taxon>Bacteria</taxon>
        <taxon>Bacillati</taxon>
        <taxon>Actinomycetota</taxon>
        <taxon>Actinomycetes</taxon>
        <taxon>Micrococcales</taxon>
        <taxon>Microbacteriaceae</taxon>
        <taxon>Microbacterium</taxon>
    </lineage>
</organism>
<dbReference type="PANTHER" id="PTHR35797">
    <property type="entry name" value="PROTEASE-RELATED"/>
    <property type="match status" value="1"/>
</dbReference>